<name>A0A226ERT2_FOLCA</name>
<dbReference type="InterPro" id="IPR008952">
    <property type="entry name" value="Tetraspanin_EC2_sf"/>
</dbReference>
<comment type="caution">
    <text evidence="7">The sequence shown here is derived from an EMBL/GenBank/DDBJ whole genome shotgun (WGS) entry which is preliminary data.</text>
</comment>
<dbReference type="OrthoDB" id="10016273at2759"/>
<evidence type="ECO:0000256" key="4">
    <source>
        <dbReference type="ARBA" id="ARBA00023136"/>
    </source>
</evidence>
<dbReference type="InterPro" id="IPR018499">
    <property type="entry name" value="Tetraspanin/Peripherin"/>
</dbReference>
<keyword evidence="2 6" id="KW-0812">Transmembrane</keyword>
<dbReference type="GO" id="GO:0016020">
    <property type="term" value="C:membrane"/>
    <property type="evidence" value="ECO:0007669"/>
    <property type="project" value="UniProtKB-SubCell"/>
</dbReference>
<dbReference type="EMBL" id="LNIX01000002">
    <property type="protein sequence ID" value="OXA59960.1"/>
    <property type="molecule type" value="Genomic_DNA"/>
</dbReference>
<keyword evidence="4 6" id="KW-0472">Membrane</keyword>
<feature type="region of interest" description="Disordered" evidence="5">
    <location>
        <begin position="274"/>
        <end position="315"/>
    </location>
</feature>
<gene>
    <name evidence="7" type="ORF">Fcan01_05554</name>
</gene>
<keyword evidence="8" id="KW-1185">Reference proteome</keyword>
<evidence type="ECO:0000256" key="1">
    <source>
        <dbReference type="ARBA" id="ARBA00004141"/>
    </source>
</evidence>
<dbReference type="SUPFAM" id="SSF48652">
    <property type="entry name" value="Tetraspanin"/>
    <property type="match status" value="1"/>
</dbReference>
<feature type="transmembrane region" description="Helical" evidence="6">
    <location>
        <begin position="57"/>
        <end position="76"/>
    </location>
</feature>
<evidence type="ECO:0000256" key="2">
    <source>
        <dbReference type="ARBA" id="ARBA00022692"/>
    </source>
</evidence>
<comment type="subcellular location">
    <subcellularLocation>
        <location evidence="1">Membrane</location>
        <topology evidence="1">Multi-pass membrane protein</topology>
    </subcellularLocation>
</comment>
<evidence type="ECO:0000313" key="7">
    <source>
        <dbReference type="EMBL" id="OXA59960.1"/>
    </source>
</evidence>
<keyword evidence="3 6" id="KW-1133">Transmembrane helix</keyword>
<dbReference type="Proteomes" id="UP000198287">
    <property type="component" value="Unassembled WGS sequence"/>
</dbReference>
<dbReference type="PANTHER" id="PTHR19282">
    <property type="entry name" value="TETRASPANIN"/>
    <property type="match status" value="1"/>
</dbReference>
<sequence length="315" mass="35045">MCGICECACLGCFGVCAGAVFLVTFYFFFGIIFLTLAMKARAAVSLYSDLITYDVSLFPTLCIVIGILFTFLTFMGAIGQQKGRKTRIAYSLAQVAVLLLGLYIYIDAYPNEAKLEKHLFQGLNSTIHDYGLDVVAGEKSITDSWDQMQQNLKCCGVKNYMDWEDIRPHGPQSPPTPQSCCLEDHRMTGCSLHVRFDHPAEANKIIHVQGCLMAVREELLGTMQALHWFLIPILIMVCIGIIVSTCSSGVRKNTEMEEKKVGPIIIKMKVRKTEPTSYDVEAAEKGNLGDNNDEEKDVEMQKLNPDGRNKSDGED</sequence>
<accession>A0A226ERT2</accession>
<dbReference type="Gene3D" id="1.10.1450.10">
    <property type="entry name" value="Tetraspanin"/>
    <property type="match status" value="1"/>
</dbReference>
<protein>
    <submittedName>
        <fullName evidence="7">CD63 antigen</fullName>
    </submittedName>
</protein>
<feature type="transmembrane region" description="Helical" evidence="6">
    <location>
        <begin position="225"/>
        <end position="250"/>
    </location>
</feature>
<evidence type="ECO:0000256" key="5">
    <source>
        <dbReference type="SAM" id="MobiDB-lite"/>
    </source>
</evidence>
<evidence type="ECO:0000313" key="8">
    <source>
        <dbReference type="Proteomes" id="UP000198287"/>
    </source>
</evidence>
<reference evidence="7 8" key="1">
    <citation type="submission" date="2015-12" db="EMBL/GenBank/DDBJ databases">
        <title>The genome of Folsomia candida.</title>
        <authorList>
            <person name="Faddeeva A."/>
            <person name="Derks M.F."/>
            <person name="Anvar Y."/>
            <person name="Smit S."/>
            <person name="Van Straalen N."/>
            <person name="Roelofs D."/>
        </authorList>
    </citation>
    <scope>NUCLEOTIDE SEQUENCE [LARGE SCALE GENOMIC DNA]</scope>
    <source>
        <strain evidence="7 8">VU population</strain>
        <tissue evidence="7">Whole body</tissue>
    </source>
</reference>
<dbReference type="Pfam" id="PF00335">
    <property type="entry name" value="Tetraspanin"/>
    <property type="match status" value="1"/>
</dbReference>
<feature type="transmembrane region" description="Helical" evidence="6">
    <location>
        <begin position="12"/>
        <end position="37"/>
    </location>
</feature>
<organism evidence="7 8">
    <name type="scientific">Folsomia candida</name>
    <name type="common">Springtail</name>
    <dbReference type="NCBI Taxonomy" id="158441"/>
    <lineage>
        <taxon>Eukaryota</taxon>
        <taxon>Metazoa</taxon>
        <taxon>Ecdysozoa</taxon>
        <taxon>Arthropoda</taxon>
        <taxon>Hexapoda</taxon>
        <taxon>Collembola</taxon>
        <taxon>Entomobryomorpha</taxon>
        <taxon>Isotomoidea</taxon>
        <taxon>Isotomidae</taxon>
        <taxon>Proisotominae</taxon>
        <taxon>Folsomia</taxon>
    </lineage>
</organism>
<feature type="transmembrane region" description="Helical" evidence="6">
    <location>
        <begin position="88"/>
        <end position="106"/>
    </location>
</feature>
<proteinExistence type="predicted"/>
<evidence type="ECO:0000256" key="6">
    <source>
        <dbReference type="SAM" id="Phobius"/>
    </source>
</evidence>
<dbReference type="AlphaFoldDB" id="A0A226ERT2"/>
<feature type="compositionally biased region" description="Basic and acidic residues" evidence="5">
    <location>
        <begin position="305"/>
        <end position="315"/>
    </location>
</feature>
<evidence type="ECO:0000256" key="3">
    <source>
        <dbReference type="ARBA" id="ARBA00022989"/>
    </source>
</evidence>